<dbReference type="AlphaFoldDB" id="A0A8B8D605"/>
<dbReference type="Pfam" id="PF00008">
    <property type="entry name" value="EGF"/>
    <property type="match status" value="2"/>
</dbReference>
<dbReference type="FunFam" id="2.10.25.10:FF:000173">
    <property type="entry name" value="Neurogenic locus notch protein 2"/>
    <property type="match status" value="1"/>
</dbReference>
<dbReference type="InterPro" id="IPR000152">
    <property type="entry name" value="EGF-type_Asp/Asn_hydroxyl_site"/>
</dbReference>
<dbReference type="RefSeq" id="XP_022323548.1">
    <property type="nucleotide sequence ID" value="XM_022467840.1"/>
</dbReference>
<proteinExistence type="predicted"/>
<dbReference type="PROSITE" id="PS50026">
    <property type="entry name" value="EGF_3"/>
    <property type="match status" value="2"/>
</dbReference>
<dbReference type="InterPro" id="IPR000742">
    <property type="entry name" value="EGF"/>
</dbReference>
<dbReference type="PROSITE" id="PS00022">
    <property type="entry name" value="EGF_1"/>
    <property type="match status" value="1"/>
</dbReference>
<feature type="disulfide bond" evidence="6">
    <location>
        <begin position="130"/>
        <end position="139"/>
    </location>
</feature>
<evidence type="ECO:0000313" key="8">
    <source>
        <dbReference type="Proteomes" id="UP000694844"/>
    </source>
</evidence>
<dbReference type="GO" id="GO:0005509">
    <property type="term" value="F:calcium ion binding"/>
    <property type="evidence" value="ECO:0007669"/>
    <property type="project" value="InterPro"/>
</dbReference>
<dbReference type="OrthoDB" id="6159647at2759"/>
<keyword evidence="5" id="KW-0325">Glycoprotein</keyword>
<feature type="domain" description="EGF-like" evidence="7">
    <location>
        <begin position="104"/>
        <end position="140"/>
    </location>
</feature>
<reference evidence="9" key="1">
    <citation type="submission" date="2025-08" db="UniProtKB">
        <authorList>
            <consortium name="RefSeq"/>
        </authorList>
    </citation>
    <scope>IDENTIFICATION</scope>
    <source>
        <tissue evidence="9">Whole sample</tissue>
    </source>
</reference>
<dbReference type="InterPro" id="IPR001881">
    <property type="entry name" value="EGF-like_Ca-bd_dom"/>
</dbReference>
<keyword evidence="1 6" id="KW-0245">EGF-like domain</keyword>
<keyword evidence="8" id="KW-1185">Reference proteome</keyword>
<protein>
    <submittedName>
        <fullName evidence="9">Neurogenic locus notch homolog protein 1-like</fullName>
    </submittedName>
</protein>
<dbReference type="PROSITE" id="PS00010">
    <property type="entry name" value="ASX_HYDROXYL"/>
    <property type="match status" value="1"/>
</dbReference>
<dbReference type="FunFam" id="2.10.25.10:FF:000012">
    <property type="entry name" value="Delta-like protein"/>
    <property type="match status" value="1"/>
</dbReference>
<evidence type="ECO:0000256" key="6">
    <source>
        <dbReference type="PROSITE-ProRule" id="PRU00076"/>
    </source>
</evidence>
<dbReference type="SMART" id="SM00181">
    <property type="entry name" value="EGF"/>
    <property type="match status" value="2"/>
</dbReference>
<name>A0A8B8D605_CRAVI</name>
<dbReference type="PANTHER" id="PTHR24049">
    <property type="entry name" value="CRUMBS FAMILY MEMBER"/>
    <property type="match status" value="1"/>
</dbReference>
<dbReference type="SMART" id="SM00179">
    <property type="entry name" value="EGF_CA"/>
    <property type="match status" value="2"/>
</dbReference>
<comment type="caution">
    <text evidence="6">Lacks conserved residue(s) required for the propagation of feature annotation.</text>
</comment>
<organism evidence="8 9">
    <name type="scientific">Crassostrea virginica</name>
    <name type="common">Eastern oyster</name>
    <dbReference type="NCBI Taxonomy" id="6565"/>
    <lineage>
        <taxon>Eukaryota</taxon>
        <taxon>Metazoa</taxon>
        <taxon>Spiralia</taxon>
        <taxon>Lophotrochozoa</taxon>
        <taxon>Mollusca</taxon>
        <taxon>Bivalvia</taxon>
        <taxon>Autobranchia</taxon>
        <taxon>Pteriomorphia</taxon>
        <taxon>Ostreida</taxon>
        <taxon>Ostreoidea</taxon>
        <taxon>Ostreidae</taxon>
        <taxon>Crassostrea</taxon>
    </lineage>
</organism>
<keyword evidence="2" id="KW-0732">Signal</keyword>
<evidence type="ECO:0000259" key="7">
    <source>
        <dbReference type="PROSITE" id="PS50026"/>
    </source>
</evidence>
<dbReference type="Proteomes" id="UP000694844">
    <property type="component" value="Chromosome 3"/>
</dbReference>
<evidence type="ECO:0000256" key="4">
    <source>
        <dbReference type="ARBA" id="ARBA00023157"/>
    </source>
</evidence>
<evidence type="ECO:0000256" key="5">
    <source>
        <dbReference type="ARBA" id="ARBA00023180"/>
    </source>
</evidence>
<gene>
    <name evidence="9" type="primary">LOC111124714</name>
</gene>
<keyword evidence="4 6" id="KW-1015">Disulfide bond</keyword>
<dbReference type="InterPro" id="IPR051022">
    <property type="entry name" value="Notch_Cell-Fate_Det"/>
</dbReference>
<evidence type="ECO:0000313" key="9">
    <source>
        <dbReference type="RefSeq" id="XP_022323548.1"/>
    </source>
</evidence>
<feature type="domain" description="EGF-like" evidence="7">
    <location>
        <begin position="66"/>
        <end position="103"/>
    </location>
</feature>
<keyword evidence="3" id="KW-0677">Repeat</keyword>
<evidence type="ECO:0000256" key="1">
    <source>
        <dbReference type="ARBA" id="ARBA00022536"/>
    </source>
</evidence>
<dbReference type="GeneID" id="111124714"/>
<dbReference type="SUPFAM" id="SSF57196">
    <property type="entry name" value="EGF/Laminin"/>
    <property type="match status" value="2"/>
</dbReference>
<feature type="disulfide bond" evidence="6">
    <location>
        <begin position="93"/>
        <end position="102"/>
    </location>
</feature>
<dbReference type="KEGG" id="cvn:111124714"/>
<dbReference type="Gene3D" id="2.10.25.10">
    <property type="entry name" value="Laminin"/>
    <property type="match status" value="2"/>
</dbReference>
<accession>A0A8B8D605</accession>
<dbReference type="PROSITE" id="PS01186">
    <property type="entry name" value="EGF_2"/>
    <property type="match status" value="2"/>
</dbReference>
<evidence type="ECO:0000256" key="3">
    <source>
        <dbReference type="ARBA" id="ARBA00022737"/>
    </source>
</evidence>
<evidence type="ECO:0000256" key="2">
    <source>
        <dbReference type="ARBA" id="ARBA00022729"/>
    </source>
</evidence>
<dbReference type="CDD" id="cd00054">
    <property type="entry name" value="EGF_CA"/>
    <property type="match status" value="2"/>
</dbReference>
<sequence>MVSVPAMMMYDLLSDDYLQRSDVTRLYFNMTPWFNQSGDTMSCVWGRQHNGLTTMDKRCVTSIMFDLNNCRGKNPCFHGGICFNLYGRWTCKCPHGFKPRDCSQRVTCADFPCKNNGRCRDTGQEYVCLCDIGYKGLDCEEKFNIIASPDGKIVQKNFTHQICGLSSSVCFLDCNDWPHFILLLSLHTRQTRNRRIARRLTKIGSSGQFMAQETTPTPSEKEWRHLTIKKFNFSFKMIRK</sequence>